<dbReference type="AlphaFoldDB" id="A0A0C2ILH5"/>
<dbReference type="PATRIC" id="fig|226910.6.peg.130"/>
<dbReference type="EMBL" id="JXDG01000003">
    <property type="protein sequence ID" value="KIH85762.1"/>
    <property type="molecule type" value="Genomic_DNA"/>
</dbReference>
<organism evidence="1 2">
    <name type="scientific">Pseudomonas batumici</name>
    <dbReference type="NCBI Taxonomy" id="226910"/>
    <lineage>
        <taxon>Bacteria</taxon>
        <taxon>Pseudomonadati</taxon>
        <taxon>Pseudomonadota</taxon>
        <taxon>Gammaproteobacteria</taxon>
        <taxon>Pseudomonadales</taxon>
        <taxon>Pseudomonadaceae</taxon>
        <taxon>Pseudomonas</taxon>
    </lineage>
</organism>
<sequence>MLQAQRDISDYLMHRYNWVRPHQFSGGLPPDRAEEKLKIVSGIS</sequence>
<proteinExistence type="predicted"/>
<gene>
    <name evidence="1" type="ORF">UCMB321_0129</name>
</gene>
<evidence type="ECO:0000313" key="1">
    <source>
        <dbReference type="EMBL" id="KIH85762.1"/>
    </source>
</evidence>
<evidence type="ECO:0000313" key="2">
    <source>
        <dbReference type="Proteomes" id="UP000031535"/>
    </source>
</evidence>
<reference evidence="1 2" key="1">
    <citation type="submission" date="2015-01" db="EMBL/GenBank/DDBJ databases">
        <title>Complete genome of Pseudomonas batumici UCM B-321 producer of the batumin antibiotic with strong antistaphilococcal and potential anticancer activity.</title>
        <authorList>
            <person name="Klochko V.V."/>
            <person name="Zelena L.B."/>
            <person name="Elena K.A."/>
            <person name="Reva O.N."/>
        </authorList>
    </citation>
    <scope>NUCLEOTIDE SEQUENCE [LARGE SCALE GENOMIC DNA]</scope>
    <source>
        <strain evidence="1 2">UCM B-321</strain>
    </source>
</reference>
<accession>A0A0C2ILH5</accession>
<comment type="caution">
    <text evidence="1">The sequence shown here is derived from an EMBL/GenBank/DDBJ whole genome shotgun (WGS) entry which is preliminary data.</text>
</comment>
<name>A0A0C2ILH5_9PSED</name>
<protein>
    <submittedName>
        <fullName evidence="1">Mobile element protein</fullName>
    </submittedName>
</protein>
<dbReference type="Proteomes" id="UP000031535">
    <property type="component" value="Unassembled WGS sequence"/>
</dbReference>
<keyword evidence="2" id="KW-1185">Reference proteome</keyword>